<dbReference type="FunFam" id="3.40.190.10:FF:000054">
    <property type="entry name" value="Glutamate receptor"/>
    <property type="match status" value="1"/>
</dbReference>
<dbReference type="Gene3D" id="1.10.287.70">
    <property type="match status" value="1"/>
</dbReference>
<dbReference type="SUPFAM" id="SSF53850">
    <property type="entry name" value="Periplasmic binding protein-like II"/>
    <property type="match status" value="1"/>
</dbReference>
<dbReference type="OMA" id="WDFFQRS"/>
<evidence type="ECO:0000256" key="13">
    <source>
        <dbReference type="PIRNR" id="PIRNR037090"/>
    </source>
</evidence>
<evidence type="ECO:0000256" key="12">
    <source>
        <dbReference type="ARBA" id="ARBA00023303"/>
    </source>
</evidence>
<dbReference type="EMBL" id="CM035422">
    <property type="protein sequence ID" value="KAH7373085.1"/>
    <property type="molecule type" value="Genomic_DNA"/>
</dbReference>
<dbReference type="AlphaFoldDB" id="A0A8T2SXG9"/>
<evidence type="ECO:0000256" key="1">
    <source>
        <dbReference type="ARBA" id="ARBA00004141"/>
    </source>
</evidence>
<evidence type="ECO:0000259" key="17">
    <source>
        <dbReference type="SMART" id="SM00079"/>
    </source>
</evidence>
<evidence type="ECO:0000256" key="3">
    <source>
        <dbReference type="ARBA" id="ARBA00022448"/>
    </source>
</evidence>
<dbReference type="Gene3D" id="3.40.50.2300">
    <property type="match status" value="2"/>
</dbReference>
<dbReference type="PIRSF" id="PIRSF037090">
    <property type="entry name" value="Iontro_Glu-like_rcpt_pln"/>
    <property type="match status" value="1"/>
</dbReference>
<dbReference type="InterPro" id="IPR019594">
    <property type="entry name" value="Glu/Gly-bd"/>
</dbReference>
<dbReference type="FunFam" id="1.10.287.70:FF:000037">
    <property type="entry name" value="Glutamate receptor"/>
    <property type="match status" value="1"/>
</dbReference>
<dbReference type="SUPFAM" id="SSF53822">
    <property type="entry name" value="Periplasmic binding protein-like I"/>
    <property type="match status" value="1"/>
</dbReference>
<feature type="compositionally biased region" description="Basic and acidic residues" evidence="15">
    <location>
        <begin position="929"/>
        <end position="945"/>
    </location>
</feature>
<dbReference type="Pfam" id="PF00060">
    <property type="entry name" value="Lig_chan"/>
    <property type="match status" value="1"/>
</dbReference>
<dbReference type="OrthoDB" id="5984008at2759"/>
<dbReference type="CDD" id="cd13686">
    <property type="entry name" value="GluR_Plant"/>
    <property type="match status" value="1"/>
</dbReference>
<evidence type="ECO:0000256" key="5">
    <source>
        <dbReference type="ARBA" id="ARBA00022729"/>
    </source>
</evidence>
<feature type="domain" description="Ionotropic glutamate receptor C-terminal" evidence="17">
    <location>
        <begin position="493"/>
        <end position="834"/>
    </location>
</feature>
<keyword evidence="11 13" id="KW-1071">Ligand-gated ion channel</keyword>
<keyword evidence="9 13" id="KW-0675">Receptor</keyword>
<feature type="transmembrane region" description="Helical" evidence="16">
    <location>
        <begin position="615"/>
        <end position="633"/>
    </location>
</feature>
<feature type="region of interest" description="Disordered" evidence="15">
    <location>
        <begin position="911"/>
        <end position="962"/>
    </location>
</feature>
<dbReference type="Pfam" id="PF01094">
    <property type="entry name" value="ANF_receptor"/>
    <property type="match status" value="1"/>
</dbReference>
<gene>
    <name evidence="18" type="ORF">KP509_17G036400</name>
</gene>
<evidence type="ECO:0000256" key="2">
    <source>
        <dbReference type="ARBA" id="ARBA00008685"/>
    </source>
</evidence>
<evidence type="ECO:0000256" key="8">
    <source>
        <dbReference type="ARBA" id="ARBA00023136"/>
    </source>
</evidence>
<feature type="disulfide bond" evidence="14">
    <location>
        <begin position="783"/>
        <end position="837"/>
    </location>
</feature>
<dbReference type="PANTHER" id="PTHR18966">
    <property type="entry name" value="IONOTROPIC GLUTAMATE RECEPTOR"/>
    <property type="match status" value="1"/>
</dbReference>
<protein>
    <recommendedName>
        <fullName evidence="13">Glutamate receptor</fullName>
    </recommendedName>
</protein>
<dbReference type="GO" id="GO:0007165">
    <property type="term" value="P:signal transduction"/>
    <property type="evidence" value="ECO:0007669"/>
    <property type="project" value="UniProtKB-ARBA"/>
</dbReference>
<dbReference type="InterPro" id="IPR028082">
    <property type="entry name" value="Peripla_BP_I"/>
</dbReference>
<dbReference type="FunFam" id="3.40.50.2300:FF:000081">
    <property type="entry name" value="Glutamate receptor"/>
    <property type="match status" value="1"/>
</dbReference>
<keyword evidence="14" id="KW-1015">Disulfide bond</keyword>
<evidence type="ECO:0000256" key="7">
    <source>
        <dbReference type="ARBA" id="ARBA00023065"/>
    </source>
</evidence>
<keyword evidence="4 16" id="KW-0812">Transmembrane</keyword>
<evidence type="ECO:0000256" key="4">
    <source>
        <dbReference type="ARBA" id="ARBA00022692"/>
    </source>
</evidence>
<dbReference type="InterPro" id="IPR044440">
    <property type="entry name" value="GABAb_receptor_plant_PBP1"/>
</dbReference>
<comment type="function">
    <text evidence="13">Glutamate-gated receptor that probably acts as non-selective cation channel.</text>
</comment>
<keyword evidence="8 13" id="KW-0472">Membrane</keyword>
<keyword evidence="3 13" id="KW-0813">Transport</keyword>
<dbReference type="Proteomes" id="UP000825935">
    <property type="component" value="Chromosome 17"/>
</dbReference>
<keyword evidence="10" id="KW-0325">Glycoprotein</keyword>
<dbReference type="Gene3D" id="3.40.190.10">
    <property type="entry name" value="Periplasmic binding protein-like II"/>
    <property type="match status" value="3"/>
</dbReference>
<dbReference type="SMART" id="SM00079">
    <property type="entry name" value="PBPe"/>
    <property type="match status" value="1"/>
</dbReference>
<evidence type="ECO:0000256" key="6">
    <source>
        <dbReference type="ARBA" id="ARBA00022989"/>
    </source>
</evidence>
<evidence type="ECO:0000256" key="14">
    <source>
        <dbReference type="PIRSR" id="PIRSR037090-50"/>
    </source>
</evidence>
<dbReference type="GO" id="GO:0009611">
    <property type="term" value="P:response to wounding"/>
    <property type="evidence" value="ECO:0007669"/>
    <property type="project" value="UniProtKB-ARBA"/>
</dbReference>
<dbReference type="InterPro" id="IPR015683">
    <property type="entry name" value="Ionotropic_Glu_rcpt"/>
</dbReference>
<evidence type="ECO:0000256" key="10">
    <source>
        <dbReference type="ARBA" id="ARBA00023180"/>
    </source>
</evidence>
<dbReference type="GO" id="GO:0015276">
    <property type="term" value="F:ligand-gated monoatomic ion channel activity"/>
    <property type="evidence" value="ECO:0007669"/>
    <property type="project" value="InterPro"/>
</dbReference>
<feature type="transmembrane region" description="Helical" evidence="16">
    <location>
        <begin position="854"/>
        <end position="874"/>
    </location>
</feature>
<dbReference type="InterPro" id="IPR001320">
    <property type="entry name" value="Iontro_rcpt_C"/>
</dbReference>
<dbReference type="Pfam" id="PF10613">
    <property type="entry name" value="Lig_chan-Glu_bd"/>
    <property type="match status" value="1"/>
</dbReference>
<comment type="caution">
    <text evidence="18">The sequence shown here is derived from an EMBL/GenBank/DDBJ whole genome shotgun (WGS) entry which is preliminary data.</text>
</comment>
<dbReference type="GO" id="GO:1901701">
    <property type="term" value="P:cellular response to oxygen-containing compound"/>
    <property type="evidence" value="ECO:0007669"/>
    <property type="project" value="UniProtKB-ARBA"/>
</dbReference>
<keyword evidence="7 13" id="KW-0406">Ion transport</keyword>
<evidence type="ECO:0000313" key="18">
    <source>
        <dbReference type="EMBL" id="KAH7373085.1"/>
    </source>
</evidence>
<organism evidence="18 19">
    <name type="scientific">Ceratopteris richardii</name>
    <name type="common">Triangle waterfern</name>
    <dbReference type="NCBI Taxonomy" id="49495"/>
    <lineage>
        <taxon>Eukaryota</taxon>
        <taxon>Viridiplantae</taxon>
        <taxon>Streptophyta</taxon>
        <taxon>Embryophyta</taxon>
        <taxon>Tracheophyta</taxon>
        <taxon>Polypodiopsida</taxon>
        <taxon>Polypodiidae</taxon>
        <taxon>Polypodiales</taxon>
        <taxon>Pteridineae</taxon>
        <taxon>Pteridaceae</taxon>
        <taxon>Parkerioideae</taxon>
        <taxon>Ceratopteris</taxon>
    </lineage>
</organism>
<dbReference type="InterPro" id="IPR001828">
    <property type="entry name" value="ANF_lig-bd_rcpt"/>
</dbReference>
<evidence type="ECO:0000256" key="15">
    <source>
        <dbReference type="SAM" id="MobiDB-lite"/>
    </source>
</evidence>
<name>A0A8T2SXG9_CERRI</name>
<keyword evidence="19" id="KW-1185">Reference proteome</keyword>
<keyword evidence="6 16" id="KW-1133">Transmembrane helix</keyword>
<comment type="similarity">
    <text evidence="2 13">Belongs to the glutamate-gated ion channel (TC 1.A.10.1) family.</text>
</comment>
<comment type="subcellular location">
    <subcellularLocation>
        <location evidence="1">Membrane</location>
        <topology evidence="1">Multi-pass membrane protein</topology>
    </subcellularLocation>
</comment>
<keyword evidence="12 13" id="KW-0407">Ion channel</keyword>
<feature type="transmembrane region" description="Helical" evidence="16">
    <location>
        <begin position="675"/>
        <end position="693"/>
    </location>
</feature>
<dbReference type="InterPro" id="IPR017103">
    <property type="entry name" value="Iontropic_Glu_rcpt_pln"/>
</dbReference>
<dbReference type="PRINTS" id="PR01176">
    <property type="entry name" value="GABABRECEPTR"/>
</dbReference>
<dbReference type="CDD" id="cd19990">
    <property type="entry name" value="PBP1_GABAb_receptor_plant"/>
    <property type="match status" value="1"/>
</dbReference>
<dbReference type="FunFam" id="3.40.190.10:FF:000175">
    <property type="entry name" value="Glutamate receptor"/>
    <property type="match status" value="1"/>
</dbReference>
<evidence type="ECO:0000256" key="9">
    <source>
        <dbReference type="ARBA" id="ARBA00023170"/>
    </source>
</evidence>
<evidence type="ECO:0000313" key="19">
    <source>
        <dbReference type="Proteomes" id="UP000825935"/>
    </source>
</evidence>
<feature type="transmembrane region" description="Helical" evidence="16">
    <location>
        <begin position="21"/>
        <end position="39"/>
    </location>
</feature>
<accession>A0A8T2SXG9</accession>
<proteinExistence type="inferred from homology"/>
<keyword evidence="5" id="KW-0732">Signal</keyword>
<dbReference type="GO" id="GO:0016020">
    <property type="term" value="C:membrane"/>
    <property type="evidence" value="ECO:0007669"/>
    <property type="project" value="UniProtKB-SubCell"/>
</dbReference>
<sequence>MVDLVWKCFPSLQVRVKRQSVMRMLPISSYGALVAFMLVTSFSCPLVSAQNLSIINIGALIAYDSSIGRVAKRAIEMAVADVNSNNSLLGGNKLVLHMLDTNCSAFQGAAAAIELLKKNVVAIIGPQTSAVSHFVAHVGAAIQVPFITYAATDPSLSESQYPFLFRIAHTDAVQMEVVASLIDYYGWREVVILYLDDDFGGNGASSLSDALINITARVVQKAALPPDIDKYTLGNILARLVGIQTRIFVVHMPQNLASMLFAEARNLGMMSAGYVWIVTDSYAGTWTSLDASTNVFGGLQGVIGIQGYYQNDTLQFKSFLSGWNFRFPGSVLPHLYGLYAYDSVWFLVHALKAYLLDHSNVTFHQSALVPNGFANSSDMAHLNVFEGGSSLRTHLLQTNFQGVSGRIQVGPNGDLVRSEFEILNVVGHDLRVVGYWTTNTQLSVFRPGNSMNASSNSLGPDDAPHTLLQVVWPGSVTKTPRGWVLPKNGRPLKIAVPNKAGFKQFVSWSGNSSNVFNGFCIDVFQMALNYLPYSVPYTFVPFGINGPPVYDDMIDRLAEKIYDAVVGDLTITTKRMEKVDFSQPYVESGLVVVVPFKDANTSNEWAFLRPFTTKMWITTFLFFIFTGMVIWMLEHKKNRDFRGKPKKQVVTLLWFTFSTLFFSQREKTKSACGRFVLLVWLFVVLIITSSYTANLTSILTVQQLIPTIQGITSLQSMNVPVGYQAGSFARDYLISINIAKERLKPLSNMAEYERALNQGPNGGGVAAIVDEVPYVQAFLSSYCGFTIAGQVFTKSGWGFAFPKDSELAVDMSTAILSMSENGEMQKIHDLWLSSKSCDSGSTQVQSNKLDLGSFWGLFLITGLASLAGLLIYIIRLFCAFVRKGPPDNQEESVSRSARFLKSFAAYAMEAHPSASEKGGSTHGSKKGKNHGEDGCINESKLDKQQNETATSQVRVDLNGMQW</sequence>
<evidence type="ECO:0000256" key="11">
    <source>
        <dbReference type="ARBA" id="ARBA00023286"/>
    </source>
</evidence>
<evidence type="ECO:0000256" key="16">
    <source>
        <dbReference type="SAM" id="Phobius"/>
    </source>
</evidence>
<reference evidence="18" key="1">
    <citation type="submission" date="2021-08" db="EMBL/GenBank/DDBJ databases">
        <title>WGS assembly of Ceratopteris richardii.</title>
        <authorList>
            <person name="Marchant D.B."/>
            <person name="Chen G."/>
            <person name="Jenkins J."/>
            <person name="Shu S."/>
            <person name="Leebens-Mack J."/>
            <person name="Grimwood J."/>
            <person name="Schmutz J."/>
            <person name="Soltis P."/>
            <person name="Soltis D."/>
            <person name="Chen Z.-H."/>
        </authorList>
    </citation>
    <scope>NUCLEOTIDE SEQUENCE</scope>
    <source>
        <strain evidence="18">Whitten #5841</strain>
        <tissue evidence="18">Leaf</tissue>
    </source>
</reference>